<reference evidence="3" key="1">
    <citation type="journal article" date="2018" name="Front. Microbiol.">
        <title>Genome-Based Analysis Reveals the Taxonomy and Diversity of the Family Idiomarinaceae.</title>
        <authorList>
            <person name="Liu Y."/>
            <person name="Lai Q."/>
            <person name="Shao Z."/>
        </authorList>
    </citation>
    <scope>NUCLEOTIDE SEQUENCE [LARGE SCALE GENOMIC DNA]</scope>
    <source>
        <strain evidence="3">c121</strain>
    </source>
</reference>
<keyword evidence="3" id="KW-1185">Reference proteome</keyword>
<accession>A0A432Z408</accession>
<sequence>MKLINVITDRSSLDESYTIYATTPWTKNSECVVEYEPDDGALPDAAKINGMKYFIEVFLLNEFVEGWLANSNVKPSDEEICQRVIYYAQNDA</sequence>
<dbReference type="AlphaFoldDB" id="A0A432Z408"/>
<dbReference type="RefSeq" id="WP_034728638.1">
    <property type="nucleotide sequence ID" value="NZ_PIQE01000002.1"/>
</dbReference>
<dbReference type="EMBL" id="PIQE01000002">
    <property type="protein sequence ID" value="RUO72626.1"/>
    <property type="molecule type" value="Genomic_DNA"/>
</dbReference>
<proteinExistence type="predicted"/>
<evidence type="ECO:0000259" key="1">
    <source>
        <dbReference type="Pfam" id="PF24832"/>
    </source>
</evidence>
<dbReference type="InterPro" id="IPR056133">
    <property type="entry name" value="DUF7716"/>
</dbReference>
<evidence type="ECO:0000313" key="2">
    <source>
        <dbReference type="EMBL" id="RUO72626.1"/>
    </source>
</evidence>
<dbReference type="Proteomes" id="UP000287022">
    <property type="component" value="Unassembled WGS sequence"/>
</dbReference>
<gene>
    <name evidence="2" type="ORF">CWI80_08755</name>
</gene>
<name>A0A432Z408_9GAMM</name>
<comment type="caution">
    <text evidence="2">The sequence shown here is derived from an EMBL/GenBank/DDBJ whole genome shotgun (WGS) entry which is preliminary data.</text>
</comment>
<evidence type="ECO:0000313" key="3">
    <source>
        <dbReference type="Proteomes" id="UP000287022"/>
    </source>
</evidence>
<feature type="domain" description="DUF7716" evidence="1">
    <location>
        <begin position="2"/>
        <end position="92"/>
    </location>
</feature>
<dbReference type="Pfam" id="PF24832">
    <property type="entry name" value="DUF7716"/>
    <property type="match status" value="1"/>
</dbReference>
<organism evidence="2 3">
    <name type="scientific">Pseudidiomarina sediminum</name>
    <dbReference type="NCBI Taxonomy" id="431675"/>
    <lineage>
        <taxon>Bacteria</taxon>
        <taxon>Pseudomonadati</taxon>
        <taxon>Pseudomonadota</taxon>
        <taxon>Gammaproteobacteria</taxon>
        <taxon>Alteromonadales</taxon>
        <taxon>Idiomarinaceae</taxon>
        <taxon>Pseudidiomarina</taxon>
    </lineage>
</organism>
<protein>
    <recommendedName>
        <fullName evidence="1">DUF7716 domain-containing protein</fullName>
    </recommendedName>
</protein>